<dbReference type="Gene3D" id="3.90.550.10">
    <property type="entry name" value="Spore Coat Polysaccharide Biosynthesis Protein SpsA, Chain A"/>
    <property type="match status" value="1"/>
</dbReference>
<dbReference type="CDD" id="cd04179">
    <property type="entry name" value="DPM_DPG-synthase_like"/>
    <property type="match status" value="1"/>
</dbReference>
<dbReference type="SUPFAM" id="SSF53448">
    <property type="entry name" value="Nucleotide-diphospho-sugar transferases"/>
    <property type="match status" value="1"/>
</dbReference>
<name>A0A0W8F1Q1_9ZZZZ</name>
<evidence type="ECO:0000259" key="3">
    <source>
        <dbReference type="Pfam" id="PF26629"/>
    </source>
</evidence>
<dbReference type="InterPro" id="IPR050256">
    <property type="entry name" value="Glycosyltransferase_2"/>
</dbReference>
<dbReference type="Pfam" id="PF26629">
    <property type="entry name" value="GT2_TM_C"/>
    <property type="match status" value="1"/>
</dbReference>
<feature type="domain" description="Glycosyltransferase 2-like" evidence="2">
    <location>
        <begin position="10"/>
        <end position="170"/>
    </location>
</feature>
<dbReference type="InterPro" id="IPR058718">
    <property type="entry name" value="Agl6_TM_C"/>
</dbReference>
<reference evidence="4" key="1">
    <citation type="journal article" date="2015" name="Proc. Natl. Acad. Sci. U.S.A.">
        <title>Networks of energetic and metabolic interactions define dynamics in microbial communities.</title>
        <authorList>
            <person name="Embree M."/>
            <person name="Liu J.K."/>
            <person name="Al-Bassam M.M."/>
            <person name="Zengler K."/>
        </authorList>
    </citation>
    <scope>NUCLEOTIDE SEQUENCE</scope>
</reference>
<evidence type="ECO:0000256" key="1">
    <source>
        <dbReference type="SAM" id="Phobius"/>
    </source>
</evidence>
<feature type="transmembrane region" description="Helical" evidence="1">
    <location>
        <begin position="265"/>
        <end position="288"/>
    </location>
</feature>
<comment type="caution">
    <text evidence="4">The sequence shown here is derived from an EMBL/GenBank/DDBJ whole genome shotgun (WGS) entry which is preliminary data.</text>
</comment>
<dbReference type="InterPro" id="IPR029044">
    <property type="entry name" value="Nucleotide-diphossugar_trans"/>
</dbReference>
<dbReference type="InterPro" id="IPR001173">
    <property type="entry name" value="Glyco_trans_2-like"/>
</dbReference>
<accession>A0A0W8F1Q1</accession>
<proteinExistence type="predicted"/>
<keyword evidence="1" id="KW-1133">Transmembrane helix</keyword>
<dbReference type="EMBL" id="LNQE01001616">
    <property type="protein sequence ID" value="KUG14824.1"/>
    <property type="molecule type" value="Genomic_DNA"/>
</dbReference>
<protein>
    <submittedName>
        <fullName evidence="4">Putative dolichol-p-glucose synthetase</fullName>
    </submittedName>
</protein>
<gene>
    <name evidence="4" type="ORF">ASZ90_015526</name>
</gene>
<keyword evidence="1" id="KW-0812">Transmembrane</keyword>
<dbReference type="FunFam" id="3.90.550.10:FF:000129">
    <property type="entry name" value="Glycosyltransferase family 2 protein"/>
    <property type="match status" value="1"/>
</dbReference>
<feature type="transmembrane region" description="Helical" evidence="1">
    <location>
        <begin position="232"/>
        <end position="253"/>
    </location>
</feature>
<sequence>MDDTRQPDISVILPALNEEATIGICILKIRQAFETMGVRGEIIVADSSSDATPEIARAAGAVVVHPVHRGYGAAYLEGFAHARGRYIVIGDADNTYDFLEIPLLIRELEEGADFVIGSRFRGEIKPGAMIPLHRYIGNPSLTWVLNRVFHTGFSDTHSGFRAIRADALQRLNLQSWGMEFASEMLVRASREGLKITEVPITYSHRETPSKLSSFTDGWRHLRFILLLRPMPFLTLPGIFCSIFGLLMMAAFYASADAPAGRAHSFILGALLATGGLQLLLFGVMIKVYSVMHGFERREGYVETLLNYQNLEKFLAAGGILIFIGLGTGGLIFLDWVRSGFGPLSQITNAVLSLSLIIVGLQIAFMAVFISMMCLNDENASS</sequence>
<feature type="transmembrane region" description="Helical" evidence="1">
    <location>
        <begin position="313"/>
        <end position="333"/>
    </location>
</feature>
<dbReference type="PANTHER" id="PTHR48090">
    <property type="entry name" value="UNDECAPRENYL-PHOSPHATE 4-DEOXY-4-FORMAMIDO-L-ARABINOSE TRANSFERASE-RELATED"/>
    <property type="match status" value="1"/>
</dbReference>
<feature type="transmembrane region" description="Helical" evidence="1">
    <location>
        <begin position="353"/>
        <end position="374"/>
    </location>
</feature>
<dbReference type="Pfam" id="PF00535">
    <property type="entry name" value="Glycos_transf_2"/>
    <property type="match status" value="1"/>
</dbReference>
<evidence type="ECO:0000259" key="2">
    <source>
        <dbReference type="Pfam" id="PF00535"/>
    </source>
</evidence>
<dbReference type="PANTHER" id="PTHR48090:SF7">
    <property type="entry name" value="RFBJ PROTEIN"/>
    <property type="match status" value="1"/>
</dbReference>
<keyword evidence="1" id="KW-0472">Membrane</keyword>
<organism evidence="4">
    <name type="scientific">hydrocarbon metagenome</name>
    <dbReference type="NCBI Taxonomy" id="938273"/>
    <lineage>
        <taxon>unclassified sequences</taxon>
        <taxon>metagenomes</taxon>
        <taxon>ecological metagenomes</taxon>
    </lineage>
</organism>
<feature type="domain" description="Low-salt glycan biosynthesis hexosyltransferase Agl6 C-terminal transmembrane region" evidence="3">
    <location>
        <begin position="284"/>
        <end position="372"/>
    </location>
</feature>
<dbReference type="AlphaFoldDB" id="A0A0W8F1Q1"/>
<evidence type="ECO:0000313" key="4">
    <source>
        <dbReference type="EMBL" id="KUG14824.1"/>
    </source>
</evidence>